<name>A0A2T2NLK0_CORCC</name>
<proteinExistence type="predicted"/>
<keyword evidence="2" id="KW-1133">Transmembrane helix</keyword>
<feature type="compositionally biased region" description="Basic residues" evidence="1">
    <location>
        <begin position="1"/>
        <end position="12"/>
    </location>
</feature>
<evidence type="ECO:0000256" key="1">
    <source>
        <dbReference type="SAM" id="MobiDB-lite"/>
    </source>
</evidence>
<keyword evidence="2" id="KW-0472">Membrane</keyword>
<evidence type="ECO:0000313" key="3">
    <source>
        <dbReference type="EMBL" id="PSN66303.1"/>
    </source>
</evidence>
<feature type="transmembrane region" description="Helical" evidence="2">
    <location>
        <begin position="47"/>
        <end position="66"/>
    </location>
</feature>
<dbReference type="EMBL" id="KZ678136">
    <property type="protein sequence ID" value="PSN66303.1"/>
    <property type="molecule type" value="Genomic_DNA"/>
</dbReference>
<dbReference type="AlphaFoldDB" id="A0A2T2NLK0"/>
<dbReference type="Proteomes" id="UP000240883">
    <property type="component" value="Unassembled WGS sequence"/>
</dbReference>
<accession>A0A2T2NLK0</accession>
<keyword evidence="4" id="KW-1185">Reference proteome</keyword>
<keyword evidence="2" id="KW-0812">Transmembrane</keyword>
<gene>
    <name evidence="3" type="ORF">BS50DRAFT_589052</name>
</gene>
<feature type="compositionally biased region" description="Polar residues" evidence="1">
    <location>
        <begin position="13"/>
        <end position="24"/>
    </location>
</feature>
<reference evidence="3 4" key="1">
    <citation type="journal article" date="2018" name="Front. Microbiol.">
        <title>Genome-Wide Analysis of Corynespora cassiicola Leaf Fall Disease Putative Effectors.</title>
        <authorList>
            <person name="Lopez D."/>
            <person name="Ribeiro S."/>
            <person name="Label P."/>
            <person name="Fumanal B."/>
            <person name="Venisse J.S."/>
            <person name="Kohler A."/>
            <person name="de Oliveira R.R."/>
            <person name="Labutti K."/>
            <person name="Lipzen A."/>
            <person name="Lail K."/>
            <person name="Bauer D."/>
            <person name="Ohm R.A."/>
            <person name="Barry K.W."/>
            <person name="Spatafora J."/>
            <person name="Grigoriev I.V."/>
            <person name="Martin F.M."/>
            <person name="Pujade-Renaud V."/>
        </authorList>
    </citation>
    <scope>NUCLEOTIDE SEQUENCE [LARGE SCALE GENOMIC DNA]</scope>
    <source>
        <strain evidence="3 4">Philippines</strain>
    </source>
</reference>
<evidence type="ECO:0000313" key="4">
    <source>
        <dbReference type="Proteomes" id="UP000240883"/>
    </source>
</evidence>
<evidence type="ECO:0000256" key="2">
    <source>
        <dbReference type="SAM" id="Phobius"/>
    </source>
</evidence>
<organism evidence="3 4">
    <name type="scientific">Corynespora cassiicola Philippines</name>
    <dbReference type="NCBI Taxonomy" id="1448308"/>
    <lineage>
        <taxon>Eukaryota</taxon>
        <taxon>Fungi</taxon>
        <taxon>Dikarya</taxon>
        <taxon>Ascomycota</taxon>
        <taxon>Pezizomycotina</taxon>
        <taxon>Dothideomycetes</taxon>
        <taxon>Pleosporomycetidae</taxon>
        <taxon>Pleosporales</taxon>
        <taxon>Corynesporascaceae</taxon>
        <taxon>Corynespora</taxon>
    </lineage>
</organism>
<sequence length="437" mass="49417">MTPHHNNNKRLRSNSPHTQDSVACQSSTTDPEALWDQNWYRSVYNTIIPWVITTLTLTVLLLSLWYSPHLCFGAFFRLITAIVGHIVFSILNWKYEPSGRGVFETSTRDSREEMPFLSILEYKVFVTKCPSNGALGKRGPWHPVSVLIYLSPILRNILSSAEKKAVGKLNELGQMLVSALLTKAAKMPDFNNPSSPEKSEFGTNQERRILTGTLSHMDIILQVTPESQDQSSGALCLSAVGLLFSSSSGSTHLSEGLETRYQILRVQIVQRSVRELEDVCSDMWSLLLNLSPDTWHPELSACATLKNAEILRRLAHRISKLLYLRKDITLMGSWWHDSVLPTELSERDINELKSWIKICLHRLVAKKTNLLEMEKSFLGHKLKGKMERLPRGFKERCEEKKQAGAKYSISSANRITTKRSYMGMAGDLACDPLARLT</sequence>
<feature type="region of interest" description="Disordered" evidence="1">
    <location>
        <begin position="1"/>
        <end position="24"/>
    </location>
</feature>
<dbReference type="OrthoDB" id="3800516at2759"/>
<protein>
    <submittedName>
        <fullName evidence="3">Uncharacterized protein</fullName>
    </submittedName>
</protein>